<reference evidence="10" key="1">
    <citation type="submission" date="2021-02" db="EMBL/GenBank/DDBJ databases">
        <authorList>
            <person name="Bekaert M."/>
        </authorList>
    </citation>
    <scope>NUCLEOTIDE SEQUENCE</scope>
    <source>
        <strain evidence="10">IoA-00</strain>
    </source>
</reference>
<dbReference type="Gene3D" id="2.20.100.10">
    <property type="entry name" value="Thrombospondin type-1 (TSP1) repeat"/>
    <property type="match status" value="4"/>
</dbReference>
<dbReference type="Gene3D" id="2.130.10.10">
    <property type="entry name" value="YVTN repeat-like/Quinoprotein amine dehydrogenase"/>
    <property type="match status" value="2"/>
</dbReference>
<comment type="caution">
    <text evidence="9">Lacks conserved residue(s) required for the propagation of feature annotation.</text>
</comment>
<evidence type="ECO:0000256" key="8">
    <source>
        <dbReference type="ARBA" id="ARBA00023180"/>
    </source>
</evidence>
<sequence length="893" mass="101501">MRRRRRGPLFLLNGSGASARVCQMMGKWAARRTCEREKLEKESFINDELSQFYKNHGLESWSPFSDLFLPCLGFIREEYCGECSIRGRDLYFFVVGGRDGLYRLRLEDLSLLEKAEWSGDEPGLCMDKGQSSEVCHNYLRLIHLYNNRLFVCGTNAFNPKCSWRSALRLQEAVEWIDGRGKCPYSPTSSVVSLLTKRGTYYIGSSIDFMGDQHAIYRMDGASNGEVAVEDYGKSMYSRIARICKNDQGQSRVYKFISTFLKARLNCSMGGDVPFYFNQIQSAFFRSEDNLIYGTFSTGENPIHGSAVCSFHIIPGEHEHFQCRTRGSSTHTSREYQLVERTVQQSHSAPIFYDNMEQYSHLIVDSIRADNQILHMLYIATRAGQIKKVSYNPSTGKSCLIEVLRPFGPSKEACLELKDPYCGWNNENKECVTQTLEINNRTEYMAPQCPSPDETVDGKWSAWSEWEGCYNRDPSLPYSNSKCLCRRRLCSNPKPMNGGKECIGHEIETANCTRNGQWTEWSNYGACSQTCDAGMQARKRYCSNPSPAYGGKTCIGRDVEHQYCNDLPPCKTKQTVSPWSEWSNCSSNCNDGFIKRTRVCYPYACEDDIRWTPWVRVNSSPSNDSWMEKRYKFTYNVPTHLKDSAFMKEEKRHCTGNGRCEKVSRGSVSNAKNSWFDWTVCNKPCGGGQQIKVRSCLPNEENCEGVTLIERPCNTDPCPPKFECWSEWSLCGNENNIRRRTRVCPNGESCPPDEMVQEEECLKENCESTLVCQGNLSALEPTCSRSCSISIIMITLISGFVGGIICGGFAIFLFMKYKRSFIESIVSPKYVSAKSQNLYVSLPLWDIQNKQISGLNESKTFGTDESDDVSLKNPRNSLTFHSALDNLDADKHYS</sequence>
<dbReference type="EMBL" id="HG994580">
    <property type="protein sequence ID" value="CAF2749826.1"/>
    <property type="molecule type" value="Genomic_DNA"/>
</dbReference>
<dbReference type="OrthoDB" id="9988752at2759"/>
<keyword evidence="5" id="KW-1133">Transmembrane helix</keyword>
<name>A0A7R8CAD3_LEPSM</name>
<evidence type="ECO:0000313" key="10">
    <source>
        <dbReference type="EMBL" id="CAF2749826.1"/>
    </source>
</evidence>
<evidence type="ECO:0000256" key="4">
    <source>
        <dbReference type="ARBA" id="ARBA00022902"/>
    </source>
</evidence>
<dbReference type="Proteomes" id="UP000675881">
    <property type="component" value="Chromosome 1"/>
</dbReference>
<evidence type="ECO:0000313" key="11">
    <source>
        <dbReference type="Proteomes" id="UP000675881"/>
    </source>
</evidence>
<keyword evidence="3" id="KW-0677">Repeat</keyword>
<evidence type="ECO:0000256" key="1">
    <source>
        <dbReference type="ARBA" id="ARBA00004167"/>
    </source>
</evidence>
<keyword evidence="11" id="KW-1185">Reference proteome</keyword>
<dbReference type="Gene3D" id="3.30.1680.10">
    <property type="entry name" value="ligand-binding face of the semaphorins, domain 2"/>
    <property type="match status" value="1"/>
</dbReference>
<dbReference type="GO" id="GO:0007411">
    <property type="term" value="P:axon guidance"/>
    <property type="evidence" value="ECO:0007669"/>
    <property type="project" value="TreeGrafter"/>
</dbReference>
<keyword evidence="4" id="KW-0524">Neurogenesis</keyword>
<accession>A0A7R8CAD3</accession>
<dbReference type="SMART" id="SM00209">
    <property type="entry name" value="TSP1"/>
    <property type="match status" value="5"/>
</dbReference>
<evidence type="ECO:0000256" key="3">
    <source>
        <dbReference type="ARBA" id="ARBA00022737"/>
    </source>
</evidence>
<keyword evidence="6" id="KW-0472">Membrane</keyword>
<dbReference type="SUPFAM" id="SSF82895">
    <property type="entry name" value="TSP-1 type 1 repeat"/>
    <property type="match status" value="4"/>
</dbReference>
<evidence type="ECO:0000256" key="2">
    <source>
        <dbReference type="ARBA" id="ARBA00022692"/>
    </source>
</evidence>
<dbReference type="GO" id="GO:0071526">
    <property type="term" value="P:semaphorin-plexin signaling pathway"/>
    <property type="evidence" value="ECO:0007669"/>
    <property type="project" value="TreeGrafter"/>
</dbReference>
<dbReference type="PROSITE" id="PS50092">
    <property type="entry name" value="TSP1"/>
    <property type="match status" value="4"/>
</dbReference>
<dbReference type="PANTHER" id="PTHR11036:SF127">
    <property type="entry name" value="SEMAPHORIN-1A"/>
    <property type="match status" value="1"/>
</dbReference>
<protein>
    <submittedName>
        <fullName evidence="10">SEMA5</fullName>
    </submittedName>
</protein>
<dbReference type="PROSITE" id="PS51004">
    <property type="entry name" value="SEMA"/>
    <property type="match status" value="1"/>
</dbReference>
<dbReference type="SUPFAM" id="SSF101912">
    <property type="entry name" value="Sema domain"/>
    <property type="match status" value="1"/>
</dbReference>
<dbReference type="FunFam" id="2.20.100.10:FF:000007">
    <property type="entry name" value="Thrombospondin 1"/>
    <property type="match status" value="1"/>
</dbReference>
<evidence type="ECO:0000256" key="9">
    <source>
        <dbReference type="PROSITE-ProRule" id="PRU00352"/>
    </source>
</evidence>
<gene>
    <name evidence="10" type="ORF">LSAA_955</name>
</gene>
<keyword evidence="8" id="KW-0325">Glycoprotein</keyword>
<dbReference type="SMART" id="SM00630">
    <property type="entry name" value="Sema"/>
    <property type="match status" value="1"/>
</dbReference>
<evidence type="ECO:0000256" key="5">
    <source>
        <dbReference type="ARBA" id="ARBA00022989"/>
    </source>
</evidence>
<dbReference type="GO" id="GO:0030335">
    <property type="term" value="P:positive regulation of cell migration"/>
    <property type="evidence" value="ECO:0007669"/>
    <property type="project" value="TreeGrafter"/>
</dbReference>
<dbReference type="Pfam" id="PF00090">
    <property type="entry name" value="TSP_1"/>
    <property type="match status" value="3"/>
</dbReference>
<dbReference type="GO" id="GO:0045499">
    <property type="term" value="F:chemorepellent activity"/>
    <property type="evidence" value="ECO:0007669"/>
    <property type="project" value="TreeGrafter"/>
</dbReference>
<dbReference type="InterPro" id="IPR001627">
    <property type="entry name" value="Semap_dom"/>
</dbReference>
<dbReference type="InterPro" id="IPR015943">
    <property type="entry name" value="WD40/YVTN_repeat-like_dom_sf"/>
</dbReference>
<keyword evidence="7" id="KW-1015">Disulfide bond</keyword>
<dbReference type="Pfam" id="PF01403">
    <property type="entry name" value="Sema"/>
    <property type="match status" value="1"/>
</dbReference>
<dbReference type="InterPro" id="IPR036383">
    <property type="entry name" value="TSP1_rpt_sf"/>
</dbReference>
<dbReference type="InterPro" id="IPR036352">
    <property type="entry name" value="Semap_dom_sf"/>
</dbReference>
<comment type="subcellular location">
    <subcellularLocation>
        <location evidence="1">Membrane</location>
        <topology evidence="1">Single-pass membrane protein</topology>
    </subcellularLocation>
</comment>
<dbReference type="GO" id="GO:0030215">
    <property type="term" value="F:semaphorin receptor binding"/>
    <property type="evidence" value="ECO:0007669"/>
    <property type="project" value="InterPro"/>
</dbReference>
<organism evidence="10 11">
    <name type="scientific">Lepeophtheirus salmonis</name>
    <name type="common">Salmon louse</name>
    <name type="synonym">Caligus salmonis</name>
    <dbReference type="NCBI Taxonomy" id="72036"/>
    <lineage>
        <taxon>Eukaryota</taxon>
        <taxon>Metazoa</taxon>
        <taxon>Ecdysozoa</taxon>
        <taxon>Arthropoda</taxon>
        <taxon>Crustacea</taxon>
        <taxon>Multicrustacea</taxon>
        <taxon>Hexanauplia</taxon>
        <taxon>Copepoda</taxon>
        <taxon>Siphonostomatoida</taxon>
        <taxon>Caligidae</taxon>
        <taxon>Lepeophtheirus</taxon>
    </lineage>
</organism>
<evidence type="ECO:0000256" key="6">
    <source>
        <dbReference type="ARBA" id="ARBA00023136"/>
    </source>
</evidence>
<dbReference type="SUPFAM" id="SSF103575">
    <property type="entry name" value="Plexin repeat"/>
    <property type="match status" value="1"/>
</dbReference>
<dbReference type="FunFam" id="2.20.100.10:FF:000021">
    <property type="entry name" value="semaphorin-5B isoform X1"/>
    <property type="match status" value="1"/>
</dbReference>
<dbReference type="PANTHER" id="PTHR11036">
    <property type="entry name" value="SEMAPHORIN"/>
    <property type="match status" value="1"/>
</dbReference>
<evidence type="ECO:0000256" key="7">
    <source>
        <dbReference type="ARBA" id="ARBA00023157"/>
    </source>
</evidence>
<proteinExistence type="predicted"/>
<keyword evidence="2" id="KW-0812">Transmembrane</keyword>
<dbReference type="InterPro" id="IPR000884">
    <property type="entry name" value="TSP1_rpt"/>
</dbReference>
<dbReference type="GO" id="GO:0005886">
    <property type="term" value="C:plasma membrane"/>
    <property type="evidence" value="ECO:0007669"/>
    <property type="project" value="TreeGrafter"/>
</dbReference>
<dbReference type="InterPro" id="IPR027231">
    <property type="entry name" value="Semaphorin"/>
</dbReference>
<dbReference type="AlphaFoldDB" id="A0A7R8CAD3"/>